<dbReference type="InterPro" id="IPR051603">
    <property type="entry name" value="Zinc-ADH_QOR/CCCR"/>
</dbReference>
<dbReference type="SUPFAM" id="SSF51735">
    <property type="entry name" value="NAD(P)-binding Rossmann-fold domains"/>
    <property type="match status" value="1"/>
</dbReference>
<dbReference type="InterPro" id="IPR010085">
    <property type="entry name" value="Crot_CoA_red"/>
</dbReference>
<dbReference type="NCBIfam" id="TIGR01751">
    <property type="entry name" value="crot-CoA-red"/>
    <property type="match status" value="1"/>
</dbReference>
<dbReference type="PANTHER" id="PTHR44154:SF1">
    <property type="entry name" value="QUINONE OXIDOREDUCTASE"/>
    <property type="match status" value="1"/>
</dbReference>
<dbReference type="EMBL" id="JAQQLI010000039">
    <property type="protein sequence ID" value="MDC7788191.1"/>
    <property type="molecule type" value="Genomic_DNA"/>
</dbReference>
<reference evidence="3" key="2">
    <citation type="submission" date="2023-02" db="EMBL/GenBank/DDBJ databases">
        <authorList>
            <person name="Rayyan A."/>
            <person name="Meyer T."/>
            <person name="Kyndt J.A."/>
        </authorList>
    </citation>
    <scope>NUCLEOTIDE SEQUENCE</scope>
    <source>
        <strain evidence="3">DSM 9987</strain>
    </source>
</reference>
<dbReference type="InterPro" id="IPR013149">
    <property type="entry name" value="ADH-like_C"/>
</dbReference>
<dbReference type="Proteomes" id="UP001165652">
    <property type="component" value="Unassembled WGS sequence"/>
</dbReference>
<dbReference type="SUPFAM" id="SSF50129">
    <property type="entry name" value="GroES-like"/>
    <property type="match status" value="1"/>
</dbReference>
<dbReference type="InterPro" id="IPR013154">
    <property type="entry name" value="ADH-like_N"/>
</dbReference>
<dbReference type="PANTHER" id="PTHR44154">
    <property type="entry name" value="QUINONE OXIDOREDUCTASE"/>
    <property type="match status" value="1"/>
</dbReference>
<evidence type="ECO:0000259" key="2">
    <source>
        <dbReference type="SMART" id="SM00829"/>
    </source>
</evidence>
<dbReference type="InterPro" id="IPR011032">
    <property type="entry name" value="GroES-like_sf"/>
</dbReference>
<comment type="caution">
    <text evidence="3">The sequence shown here is derived from an EMBL/GenBank/DDBJ whole genome shotgun (WGS) entry which is preliminary data.</text>
</comment>
<keyword evidence="1" id="KW-0521">NADP</keyword>
<gene>
    <name evidence="3" type="primary">ccrA</name>
    <name evidence="3" type="ORF">PQJ73_21080</name>
</gene>
<evidence type="ECO:0000256" key="1">
    <source>
        <dbReference type="ARBA" id="ARBA00022857"/>
    </source>
</evidence>
<accession>A0ABT5JES6</accession>
<organism evidence="3 4">
    <name type="scientific">Rhodoplanes tepidamans</name>
    <name type="common">Rhodoplanes cryptolactis</name>
    <dbReference type="NCBI Taxonomy" id="200616"/>
    <lineage>
        <taxon>Bacteria</taxon>
        <taxon>Pseudomonadati</taxon>
        <taxon>Pseudomonadota</taxon>
        <taxon>Alphaproteobacteria</taxon>
        <taxon>Hyphomicrobiales</taxon>
        <taxon>Nitrobacteraceae</taxon>
        <taxon>Rhodoplanes</taxon>
    </lineage>
</organism>
<dbReference type="InterPro" id="IPR020843">
    <property type="entry name" value="ER"/>
</dbReference>
<protein>
    <submittedName>
        <fullName evidence="3">Crotonyl-CoA carboxylase/reductase</fullName>
        <ecNumber evidence="3">1.3.1.85</ecNumber>
    </submittedName>
</protein>
<dbReference type="Pfam" id="PF08240">
    <property type="entry name" value="ADH_N"/>
    <property type="match status" value="1"/>
</dbReference>
<feature type="domain" description="Enoyl reductase (ER)" evidence="2">
    <location>
        <begin position="68"/>
        <end position="436"/>
    </location>
</feature>
<dbReference type="GO" id="GO:0016491">
    <property type="term" value="F:oxidoreductase activity"/>
    <property type="evidence" value="ECO:0007669"/>
    <property type="project" value="UniProtKB-KW"/>
</dbReference>
<dbReference type="Gene3D" id="3.90.180.10">
    <property type="entry name" value="Medium-chain alcohol dehydrogenases, catalytic domain"/>
    <property type="match status" value="2"/>
</dbReference>
<dbReference type="RefSeq" id="WP_272779029.1">
    <property type="nucleotide sequence ID" value="NZ_JAQQLI010000039.1"/>
</dbReference>
<proteinExistence type="predicted"/>
<dbReference type="InterPro" id="IPR036291">
    <property type="entry name" value="NAD(P)-bd_dom_sf"/>
</dbReference>
<dbReference type="SMART" id="SM00829">
    <property type="entry name" value="PKS_ER"/>
    <property type="match status" value="1"/>
</dbReference>
<dbReference type="Pfam" id="PF00107">
    <property type="entry name" value="ADH_zinc_N"/>
    <property type="match status" value="1"/>
</dbReference>
<reference evidence="3" key="1">
    <citation type="journal article" date="2023" name="Microbiol Resour">
        <title>Genome Sequences of Rhodoplanes serenus and Two Thermotolerant Strains, Rhodoplanes tepidamans and 'Rhodoplanes cryptolactis,' Further Refine the Genus.</title>
        <authorList>
            <person name="Rayyan A.A."/>
            <person name="Kyndt J.A."/>
        </authorList>
    </citation>
    <scope>NUCLEOTIDE SEQUENCE</scope>
    <source>
        <strain evidence="3">DSM 9987</strain>
    </source>
</reference>
<name>A0ABT5JES6_RHOTP</name>
<sequence>MSLLSKSPMSPEALAGLACFGRAGIADLLEMPGLTVRDYAAIALPEEMSALAVLAEDEERVAAVPPPDRRASMFLHHVRVRTPEPGPGEVLIAVMAAGLNYNSVWSATFQPASPFRYLKQFSSYRPKNRAHLAPYMIIGSDAAGIVLRLGPGVENCRPGDHVCIHPLVADEQVSECHEDSMLAPTSRAWGFETNFGAYAEFALVRATQILPKPAHLTWEEAATLPLVNCTVYRMLVSEHGAKLRVGENMLIWGAGGGLGMLACQYALLAGARPLAVVSSDERAAAVRRIGVEAVIDRRREGLSLWTADGAPDERGIVKLRRIMRRLLDDEDPDVVFEHPGAETFYASVTLLRHGGRVVTCGSSSGYEHRFDNRRLWMHVKSIIGSHGANYHEAWLANRLVCKGLVQPVLTRCAPMAEGPAMIDLLQSNRHVGKCALLCLAREEGRGVTDPAARERFGTEAFLAAVRPQ</sequence>
<evidence type="ECO:0000313" key="4">
    <source>
        <dbReference type="Proteomes" id="UP001165652"/>
    </source>
</evidence>
<evidence type="ECO:0000313" key="3">
    <source>
        <dbReference type="EMBL" id="MDC7788191.1"/>
    </source>
</evidence>
<keyword evidence="3" id="KW-0560">Oxidoreductase</keyword>
<dbReference type="EC" id="1.3.1.85" evidence="3"/>
<keyword evidence="4" id="KW-1185">Reference proteome</keyword>